<keyword evidence="2 3" id="KW-0812">Transmembrane</keyword>
<keyword evidence="2" id="KW-1133">Transmembrane helix</keyword>
<dbReference type="VEuPathDB" id="CryptoDB:GNI_009120"/>
<name>A0A023BCW1_GRENI</name>
<feature type="region of interest" description="Disordered" evidence="1">
    <location>
        <begin position="319"/>
        <end position="356"/>
    </location>
</feature>
<protein>
    <submittedName>
        <fullName evidence="3">Transmembrane protein</fullName>
    </submittedName>
</protein>
<feature type="transmembrane region" description="Helical" evidence="2">
    <location>
        <begin position="164"/>
        <end position="182"/>
    </location>
</feature>
<gene>
    <name evidence="3" type="ORF">GNI_009120</name>
</gene>
<dbReference type="EMBL" id="AFNH02000068">
    <property type="protein sequence ID" value="EZG86779.1"/>
    <property type="molecule type" value="Genomic_DNA"/>
</dbReference>
<dbReference type="AlphaFoldDB" id="A0A023BCW1"/>
<proteinExistence type="predicted"/>
<reference evidence="3" key="1">
    <citation type="submission" date="2013-12" db="EMBL/GenBank/DDBJ databases">
        <authorList>
            <person name="Omoto C.K."/>
            <person name="Sibley D."/>
            <person name="Venepally P."/>
            <person name="Hadjithomas M."/>
            <person name="Karamycheva S."/>
            <person name="Brunk B."/>
            <person name="Roos D."/>
            <person name="Caler E."/>
            <person name="Lorenzi H."/>
        </authorList>
    </citation>
    <scope>NUCLEOTIDE SEQUENCE</scope>
</reference>
<feature type="compositionally biased region" description="Low complexity" evidence="1">
    <location>
        <begin position="39"/>
        <end position="51"/>
    </location>
</feature>
<organism evidence="3 4">
    <name type="scientific">Gregarina niphandrodes</name>
    <name type="common">Septate eugregarine</name>
    <dbReference type="NCBI Taxonomy" id="110365"/>
    <lineage>
        <taxon>Eukaryota</taxon>
        <taxon>Sar</taxon>
        <taxon>Alveolata</taxon>
        <taxon>Apicomplexa</taxon>
        <taxon>Conoidasida</taxon>
        <taxon>Gregarinasina</taxon>
        <taxon>Eugregarinorida</taxon>
        <taxon>Gregarinidae</taxon>
        <taxon>Gregarina</taxon>
    </lineage>
</organism>
<keyword evidence="2" id="KW-0472">Membrane</keyword>
<comment type="caution">
    <text evidence="3">The sequence shown here is derived from an EMBL/GenBank/DDBJ whole genome shotgun (WGS) entry which is preliminary data.</text>
</comment>
<feature type="region of interest" description="Disordered" evidence="1">
    <location>
        <begin position="18"/>
        <end position="54"/>
    </location>
</feature>
<sequence length="356" mass="39881">MIHGDLIPTGRLHPEVEGVPPVFTFPGRESGRRSEVMRSNYRSSEPSSSDHSILDRSLLDRSLLERRRKSVDDESGSEFEGDVEARDEDQSESYELMGVILPFALCAWVEKCFGRVFFIMVQKDDWSQAETMLWTVGSTLLGKTLALLLGYVGTKYMGPKQATMLSCVWGAFLWFGIELAFVTVRVTAVDDAITKYPYTCLFYNATFAFGSSLVIVPVLLIIAGICHDKNEYYRCYLFSRLLTVSIIVQFTGHFFQALSIPYQLSACTVLYVIGIFPCSDTLLRHLAPTTCSGNLLRHLAPTPCSDTLFRHLAPTPANTFRRSAPLDSDTDPEDTVDPLRRPHAPKPGARRDRGSR</sequence>
<feature type="transmembrane region" description="Helical" evidence="2">
    <location>
        <begin position="237"/>
        <end position="254"/>
    </location>
</feature>
<evidence type="ECO:0000313" key="3">
    <source>
        <dbReference type="EMBL" id="EZG86779.1"/>
    </source>
</evidence>
<accession>A0A023BCW1</accession>
<dbReference type="RefSeq" id="XP_011128735.1">
    <property type="nucleotide sequence ID" value="XM_011130433.1"/>
</dbReference>
<evidence type="ECO:0000256" key="2">
    <source>
        <dbReference type="SAM" id="Phobius"/>
    </source>
</evidence>
<dbReference type="Proteomes" id="UP000019763">
    <property type="component" value="Unassembled WGS sequence"/>
</dbReference>
<feature type="transmembrane region" description="Helical" evidence="2">
    <location>
        <begin position="202"/>
        <end position="225"/>
    </location>
</feature>
<feature type="transmembrane region" description="Helical" evidence="2">
    <location>
        <begin position="132"/>
        <end position="152"/>
    </location>
</feature>
<evidence type="ECO:0000256" key="1">
    <source>
        <dbReference type="SAM" id="MobiDB-lite"/>
    </source>
</evidence>
<dbReference type="GeneID" id="22910598"/>
<evidence type="ECO:0000313" key="4">
    <source>
        <dbReference type="Proteomes" id="UP000019763"/>
    </source>
</evidence>
<feature type="transmembrane region" description="Helical" evidence="2">
    <location>
        <begin position="96"/>
        <end position="120"/>
    </location>
</feature>
<keyword evidence="4" id="KW-1185">Reference proteome</keyword>